<reference evidence="2" key="2">
    <citation type="journal article" date="2005" name="Plasmid">
        <title>Sequence analysis of the plasmid genome of the probiotic strain Lactobacillus paracasei NFBC338 which includes the plasmids pCD01 and pCD02.</title>
        <authorList>
            <person name="Desmond C."/>
            <person name="Ross R.P."/>
            <person name="Fitzgerald G."/>
            <person name="Stanton C."/>
        </authorList>
    </citation>
    <scope>NUCLEOTIDE SEQUENCE</scope>
    <source>
        <strain evidence="2">NFBC338</strain>
        <plasmid evidence="2">pCD01</plasmid>
    </source>
</reference>
<keyword evidence="2" id="KW-0614">Plasmid</keyword>
<organism evidence="2">
    <name type="scientific">Lacticaseibacillus paracasei subsp. paracasei</name>
    <dbReference type="NCBI Taxonomy" id="47714"/>
    <lineage>
        <taxon>Bacteria</taxon>
        <taxon>Bacillati</taxon>
        <taxon>Bacillota</taxon>
        <taxon>Bacilli</taxon>
        <taxon>Lactobacillales</taxon>
        <taxon>Lactobacillaceae</taxon>
        <taxon>Lacticaseibacillus</taxon>
    </lineage>
</organism>
<keyword evidence="1" id="KW-0472">Membrane</keyword>
<keyword evidence="1" id="KW-0812">Transmembrane</keyword>
<evidence type="ECO:0000313" key="2">
    <source>
        <dbReference type="EMBL" id="AAW81283.1"/>
    </source>
</evidence>
<feature type="transmembrane region" description="Helical" evidence="1">
    <location>
        <begin position="93"/>
        <end position="110"/>
    </location>
</feature>
<protein>
    <submittedName>
        <fullName evidence="2">Uncharacterized protein</fullName>
    </submittedName>
</protein>
<dbReference type="AlphaFoldDB" id="Q3ZR59"/>
<geneLocation type="plasmid" evidence="2">
    <name>pCD01</name>
</geneLocation>
<accession>Q3ZR59</accession>
<evidence type="ECO:0000256" key="1">
    <source>
        <dbReference type="SAM" id="Phobius"/>
    </source>
</evidence>
<dbReference type="EMBL" id="AY662330">
    <property type="protein sequence ID" value="AAW81283.1"/>
    <property type="molecule type" value="Genomic_DNA"/>
</dbReference>
<keyword evidence="1" id="KW-1133">Transmembrane helix</keyword>
<reference evidence="2" key="1">
    <citation type="submission" date="2004-06" db="EMBL/GenBank/DDBJ databases">
        <authorList>
            <person name="Desmond C.M."/>
            <person name="Stanton C."/>
            <person name="Fitzgerald G."/>
            <person name="Ross P."/>
        </authorList>
    </citation>
    <scope>NUCLEOTIDE SEQUENCE</scope>
    <source>
        <strain evidence="2">NFBC338</strain>
        <plasmid evidence="2">pCD01</plasmid>
    </source>
</reference>
<proteinExistence type="predicted"/>
<name>Q3ZR59_LACPA</name>
<sequence length="132" mass="14813">MLFNFIINGLKVPDPVSLEIPFFKSLNYFIANGLVIFDNINLIHFLPHFGLSAYIKLMSIPNKCCPFDTGIPSDVHITHTIFIKFKCMLQTRIIFGVLGLAPMIFTLLFGQGDSLLLAFNDSLTLTFSLVLI</sequence>